<feature type="compositionally biased region" description="Polar residues" evidence="1">
    <location>
        <begin position="586"/>
        <end position="597"/>
    </location>
</feature>
<feature type="region of interest" description="Disordered" evidence="1">
    <location>
        <begin position="970"/>
        <end position="1024"/>
    </location>
</feature>
<dbReference type="RefSeq" id="XP_022257012.1">
    <property type="nucleotide sequence ID" value="XM_022401304.1"/>
</dbReference>
<dbReference type="PANTHER" id="PTHR21219">
    <property type="entry name" value="FI19613P1"/>
    <property type="match status" value="1"/>
</dbReference>
<evidence type="ECO:0000313" key="4">
    <source>
        <dbReference type="RefSeq" id="XP_022257012.1"/>
    </source>
</evidence>
<reference evidence="3 4" key="1">
    <citation type="submission" date="2025-05" db="UniProtKB">
        <authorList>
            <consortium name="RefSeq"/>
        </authorList>
    </citation>
    <scope>IDENTIFICATION</scope>
    <source>
        <tissue evidence="3 4">Muscle</tissue>
    </source>
</reference>
<proteinExistence type="predicted"/>
<dbReference type="RefSeq" id="XP_022256971.1">
    <property type="nucleotide sequence ID" value="XM_022401263.1"/>
</dbReference>
<dbReference type="GeneID" id="111089202"/>
<evidence type="ECO:0000313" key="3">
    <source>
        <dbReference type="RefSeq" id="XP_022256971.1"/>
    </source>
</evidence>
<gene>
    <name evidence="3 4" type="primary">LOC111089202</name>
</gene>
<protein>
    <submittedName>
        <fullName evidence="3 4">Uncharacterized protein LOC111089202</fullName>
    </submittedName>
</protein>
<keyword evidence="2" id="KW-1185">Reference proteome</keyword>
<feature type="compositionally biased region" description="Basic residues" evidence="1">
    <location>
        <begin position="1000"/>
        <end position="1014"/>
    </location>
</feature>
<feature type="region of interest" description="Disordered" evidence="1">
    <location>
        <begin position="366"/>
        <end position="385"/>
    </location>
</feature>
<evidence type="ECO:0000256" key="1">
    <source>
        <dbReference type="SAM" id="MobiDB-lite"/>
    </source>
</evidence>
<feature type="compositionally biased region" description="Polar residues" evidence="1">
    <location>
        <begin position="369"/>
        <end position="379"/>
    </location>
</feature>
<feature type="region of interest" description="Disordered" evidence="1">
    <location>
        <begin position="585"/>
        <end position="606"/>
    </location>
</feature>
<feature type="compositionally biased region" description="Low complexity" evidence="1">
    <location>
        <begin position="984"/>
        <end position="996"/>
    </location>
</feature>
<name>A0ABM1TMA6_LIMPO</name>
<evidence type="ECO:0000313" key="2">
    <source>
        <dbReference type="Proteomes" id="UP000694941"/>
    </source>
</evidence>
<accession>A0ABM1TMA6</accession>
<dbReference type="PANTHER" id="PTHR21219:SF4">
    <property type="entry name" value="PID DOMAIN-CONTAINING PROTEIN"/>
    <property type="match status" value="1"/>
</dbReference>
<organism evidence="2 4">
    <name type="scientific">Limulus polyphemus</name>
    <name type="common">Atlantic horseshoe crab</name>
    <dbReference type="NCBI Taxonomy" id="6850"/>
    <lineage>
        <taxon>Eukaryota</taxon>
        <taxon>Metazoa</taxon>
        <taxon>Ecdysozoa</taxon>
        <taxon>Arthropoda</taxon>
        <taxon>Chelicerata</taxon>
        <taxon>Merostomata</taxon>
        <taxon>Xiphosura</taxon>
        <taxon>Limulidae</taxon>
        <taxon>Limulus</taxon>
    </lineage>
</organism>
<dbReference type="Proteomes" id="UP000694941">
    <property type="component" value="Unplaced"/>
</dbReference>
<sequence>MIVRDSPGSSGPKEVDDGFRVRYLGSVFFPTRRKKVNMRTLQKPLLDLYTKSRRRGEDQRSVHPLALTQHLLLSDYGLVVAENEEDQETGNREAVVTKVITPISGIIIWASVRFHTKILKRRMFGAAFVPLACSDAVMDKKSYVQLARKHRFLVSLTHPSLFVCFLRGVGSLKSVECHAFVCASTEDAMTICSLLDNIKQTSEIIGSMELFVDDRSSNRTSGRVFYSHNTLMPDTETPSIISHSNYNNERKINHQSQQLRASKWRNIWTKKTDLENYYENEMSHISSSPDSNKRYIRNSHGITEEKSEKAIPVYPLYRKRHEEGYNRSRSFERLTDKSNGPDDGNIKLVSCNNLIDGHFSLENRHENVSDQMNKNSSRTRSCKNDNIKESLQKRSRHNTRQELQNRSKSLDRIYYNDVHFTSDSDRNMTSINRCRSTERIENALSSSRDLPRENLIEKQNQLDGGICDTIYKNKSFTLSNTEPERLENLGNRFCCNQNNDNNSINQRKSTNNELRKDFLPQEHDRRHIWNVIQKHNDVHNIKHPTGRPERNYDIYTNTNLISEQAVHNVPITIINKVQSAYEIKDNSQQSSEINTRTSDVEGESDSQYLSNITQNNALKGSCKSDIDFRLEKFLGNENNDVYNHSLSNRKKTKGCRKAEELTHSPNQYFVDHCISNYEIEELSRDYAPLTSLTEILTNSDQKEEMELSETIDFSSESEYSEFFRGRREYVNEVFTRDTTHKDYDDNRRNPSRKCRKDEKYINKLQTHADVHESGKFLSVRHNEMRKCRLDKNSHGNTKITIKVPYQKNLQTEQADLMQNETSYLPSSVRTYNTGNNTKNWATLSQLSDSTCQGSMTYNGVATLPMTKMSNHYQKANRFSSDDHLQRRPSFLTSLKKFSLKSFNRAKKKLMNFRSKLREHLRGRKGSDCSEDSAYDTSEVCFSPQGNQIIKTRRKKKRQLSWSFHDLRSNLPSKNFSRQQHRSRSGGSALSGSSTGELSRKEKRKGIKHRRRRRGTGSSGSSDSGVEEYFSDYSGVINNKYKRPDSELENMATQVTLVNVKHGMSQRKFWQWSRTNLQDELGYIP</sequence>